<dbReference type="InterPro" id="IPR000878">
    <property type="entry name" value="4pyrrol_Mease"/>
</dbReference>
<dbReference type="CDD" id="cd11644">
    <property type="entry name" value="Precorrin-6Y-MT"/>
    <property type="match status" value="1"/>
</dbReference>
<dbReference type="Gene3D" id="3.40.50.150">
    <property type="entry name" value="Vaccinia Virus protein VP39"/>
    <property type="match status" value="1"/>
</dbReference>
<sequence>MSEAPWLTIIGLGEDGPEGLCAASRSALEAAEIIIGPARHLSLIAPNSAQRITWPVPFAEGIEQVLTLRGRRVVVLTSGDPFWFGAGTLLARALQPGEWRAFPGRSTFSLAAARMGWPLETTGCFGLHAAPLSRLRPQLAPKVRLIVLLRDGGAVAQLASYLVEQGFARSVMTVLEALAGPRERMTKMRADAVPDMVFAHPVCVALEVAGDGAVLTRSSGRDDDWFETDGQITKLPVRALTLSALAPRPFEHLWDIGGGSGSIGIEWLLSDPSLSATVIEPRADRVGRITANAARLGVDRLKVVQGKAPTALEELSPPDVVFIGGGLSAGMLDWLTARLPAGTRIVANAVTLESEALLVQTHARLGGALMRVEIASVAPIGPKRGWKSAYPITQWSGTL</sequence>
<comment type="caution">
    <text evidence="7">The sequence shown here is derived from an EMBL/GenBank/DDBJ whole genome shotgun (WGS) entry which is preliminary data.</text>
</comment>
<dbReference type="Gene3D" id="3.40.1010.10">
    <property type="entry name" value="Cobalt-precorrin-4 Transmethylase, Domain 1"/>
    <property type="match status" value="1"/>
</dbReference>
<dbReference type="InterPro" id="IPR014008">
    <property type="entry name" value="Cbl_synth_MTase_CbiT"/>
</dbReference>
<organism evidence="7 8">
    <name type="scientific">Antarcticimicrobium sediminis</name>
    <dbReference type="NCBI Taxonomy" id="2546227"/>
    <lineage>
        <taxon>Bacteria</taxon>
        <taxon>Pseudomonadati</taxon>
        <taxon>Pseudomonadota</taxon>
        <taxon>Alphaproteobacteria</taxon>
        <taxon>Rhodobacterales</taxon>
        <taxon>Paracoccaceae</taxon>
        <taxon>Antarcticimicrobium</taxon>
    </lineage>
</organism>
<protein>
    <submittedName>
        <fullName evidence="7">Precorrin-6y C5,15-methyltransferase (Decarboxylating) subunit CbiE</fullName>
    </submittedName>
</protein>
<dbReference type="PANTHER" id="PTHR43182">
    <property type="entry name" value="COBALT-PRECORRIN-6B C(15)-METHYLTRANSFERASE (DECARBOXYLATING)"/>
    <property type="match status" value="1"/>
</dbReference>
<dbReference type="NCBIfam" id="TIGR02469">
    <property type="entry name" value="CbiT"/>
    <property type="match status" value="1"/>
</dbReference>
<evidence type="ECO:0000259" key="6">
    <source>
        <dbReference type="Pfam" id="PF00590"/>
    </source>
</evidence>
<dbReference type="AlphaFoldDB" id="A0A4R5EJA2"/>
<gene>
    <name evidence="7" type="primary">cbiE</name>
    <name evidence="7" type="ORF">E1B25_19955</name>
</gene>
<keyword evidence="2" id="KW-0169">Cobalamin biosynthesis</keyword>
<dbReference type="Pfam" id="PF00590">
    <property type="entry name" value="TP_methylase"/>
    <property type="match status" value="1"/>
</dbReference>
<evidence type="ECO:0000313" key="8">
    <source>
        <dbReference type="Proteomes" id="UP000294662"/>
    </source>
</evidence>
<keyword evidence="8" id="KW-1185">Reference proteome</keyword>
<dbReference type="UniPathway" id="UPA00148"/>
<dbReference type="OrthoDB" id="9787825at2"/>
<dbReference type="SUPFAM" id="SSF53790">
    <property type="entry name" value="Tetrapyrrole methylase"/>
    <property type="match status" value="1"/>
</dbReference>
<evidence type="ECO:0000256" key="1">
    <source>
        <dbReference type="ARBA" id="ARBA00004953"/>
    </source>
</evidence>
<name>A0A4R5EJA2_9RHOB</name>
<dbReference type="Proteomes" id="UP000294662">
    <property type="component" value="Unassembled WGS sequence"/>
</dbReference>
<dbReference type="NCBIfam" id="TIGR02467">
    <property type="entry name" value="CbiE"/>
    <property type="match status" value="1"/>
</dbReference>
<evidence type="ECO:0000256" key="4">
    <source>
        <dbReference type="ARBA" id="ARBA00022679"/>
    </source>
</evidence>
<dbReference type="PANTHER" id="PTHR43182:SF1">
    <property type="entry name" value="COBALT-PRECORRIN-7 C(5)-METHYLTRANSFERASE"/>
    <property type="match status" value="1"/>
</dbReference>
<dbReference type="InterPro" id="IPR012818">
    <property type="entry name" value="CbiE"/>
</dbReference>
<dbReference type="InterPro" id="IPR050714">
    <property type="entry name" value="Cobalamin_biosynth_MTase"/>
</dbReference>
<evidence type="ECO:0000256" key="5">
    <source>
        <dbReference type="ARBA" id="ARBA00022691"/>
    </source>
</evidence>
<dbReference type="InterPro" id="IPR029063">
    <property type="entry name" value="SAM-dependent_MTases_sf"/>
</dbReference>
<dbReference type="GO" id="GO:0009236">
    <property type="term" value="P:cobalamin biosynthetic process"/>
    <property type="evidence" value="ECO:0007669"/>
    <property type="project" value="UniProtKB-UniPathway"/>
</dbReference>
<keyword evidence="5" id="KW-0949">S-adenosyl-L-methionine</keyword>
<dbReference type="InterPro" id="IPR035996">
    <property type="entry name" value="4pyrrol_Methylase_sf"/>
</dbReference>
<dbReference type="RefSeq" id="WP_132831344.1">
    <property type="nucleotide sequence ID" value="NZ_SMFP01000020.1"/>
</dbReference>
<reference evidence="7 8" key="1">
    <citation type="submission" date="2019-03" db="EMBL/GenBank/DDBJ databases">
        <authorList>
            <person name="Zhang S."/>
        </authorList>
    </citation>
    <scope>NUCLEOTIDE SEQUENCE [LARGE SCALE GENOMIC DNA]</scope>
    <source>
        <strain evidence="7 8">S4J41</strain>
    </source>
</reference>
<evidence type="ECO:0000256" key="2">
    <source>
        <dbReference type="ARBA" id="ARBA00022573"/>
    </source>
</evidence>
<keyword evidence="4 7" id="KW-0808">Transferase</keyword>
<accession>A0A4R5EJA2</accession>
<proteinExistence type="predicted"/>
<evidence type="ECO:0000313" key="7">
    <source>
        <dbReference type="EMBL" id="TDE34383.1"/>
    </source>
</evidence>
<comment type="pathway">
    <text evidence="1">Cofactor biosynthesis; adenosylcobalamin biosynthesis.</text>
</comment>
<evidence type="ECO:0000256" key="3">
    <source>
        <dbReference type="ARBA" id="ARBA00022603"/>
    </source>
</evidence>
<dbReference type="EMBL" id="SMFP01000020">
    <property type="protein sequence ID" value="TDE34383.1"/>
    <property type="molecule type" value="Genomic_DNA"/>
</dbReference>
<dbReference type="InterPro" id="IPR006365">
    <property type="entry name" value="Cbl_synth_CobL"/>
</dbReference>
<dbReference type="InterPro" id="IPR014777">
    <property type="entry name" value="4pyrrole_Mease_sub1"/>
</dbReference>
<dbReference type="GO" id="GO:0008276">
    <property type="term" value="F:protein methyltransferase activity"/>
    <property type="evidence" value="ECO:0007669"/>
    <property type="project" value="InterPro"/>
</dbReference>
<keyword evidence="3 7" id="KW-0489">Methyltransferase</keyword>
<dbReference type="GO" id="GO:0032259">
    <property type="term" value="P:methylation"/>
    <property type="evidence" value="ECO:0007669"/>
    <property type="project" value="UniProtKB-KW"/>
</dbReference>
<feature type="domain" description="Tetrapyrrole methylase" evidence="6">
    <location>
        <begin position="7"/>
        <end position="191"/>
    </location>
</feature>
<dbReference type="PIRSF" id="PIRSF036428">
    <property type="entry name" value="CobL"/>
    <property type="match status" value="1"/>
</dbReference>
<dbReference type="SUPFAM" id="SSF53335">
    <property type="entry name" value="S-adenosyl-L-methionine-dependent methyltransferases"/>
    <property type="match status" value="1"/>
</dbReference>